<dbReference type="Gene3D" id="3.40.720.10">
    <property type="entry name" value="Alkaline Phosphatase, subunit A"/>
    <property type="match status" value="1"/>
</dbReference>
<dbReference type="Proteomes" id="UP000501982">
    <property type="component" value="Chromosome"/>
</dbReference>
<dbReference type="InterPro" id="IPR000917">
    <property type="entry name" value="Sulfatase_N"/>
</dbReference>
<dbReference type="Pfam" id="PF00884">
    <property type="entry name" value="Sulfatase"/>
    <property type="match status" value="1"/>
</dbReference>
<dbReference type="SUPFAM" id="SSF53649">
    <property type="entry name" value="Alkaline phosphatase-like"/>
    <property type="match status" value="1"/>
</dbReference>
<dbReference type="AlphaFoldDB" id="A0A7L5ECJ5"/>
<protein>
    <submittedName>
        <fullName evidence="5">Sulfatase</fullName>
    </submittedName>
</protein>
<evidence type="ECO:0000313" key="5">
    <source>
        <dbReference type="EMBL" id="QJE28971.1"/>
    </source>
</evidence>
<dbReference type="CDD" id="cd16026">
    <property type="entry name" value="GALNS_like"/>
    <property type="match status" value="1"/>
</dbReference>
<dbReference type="InterPro" id="IPR050738">
    <property type="entry name" value="Sulfatase"/>
</dbReference>
<dbReference type="Gene3D" id="3.30.1120.10">
    <property type="match status" value="1"/>
</dbReference>
<evidence type="ECO:0000256" key="1">
    <source>
        <dbReference type="ARBA" id="ARBA00008779"/>
    </source>
</evidence>
<evidence type="ECO:0000256" key="2">
    <source>
        <dbReference type="ARBA" id="ARBA00022801"/>
    </source>
</evidence>
<evidence type="ECO:0000256" key="3">
    <source>
        <dbReference type="PIRSR" id="PIRSR600917-52"/>
    </source>
</evidence>
<gene>
    <name evidence="5" type="ORF">HHO38_11895</name>
</gene>
<accession>A0A7L5ECJ5</accession>
<dbReference type="Pfam" id="PF14707">
    <property type="entry name" value="Sulfatase_C"/>
    <property type="match status" value="1"/>
</dbReference>
<keyword evidence="2" id="KW-0378">Hydrolase</keyword>
<evidence type="ECO:0000259" key="4">
    <source>
        <dbReference type="Pfam" id="PF00884"/>
    </source>
</evidence>
<organism evidence="5 6">
    <name type="scientific">Parabacteroides distasonis</name>
    <dbReference type="NCBI Taxonomy" id="823"/>
    <lineage>
        <taxon>Bacteria</taxon>
        <taxon>Pseudomonadati</taxon>
        <taxon>Bacteroidota</taxon>
        <taxon>Bacteroidia</taxon>
        <taxon>Bacteroidales</taxon>
        <taxon>Tannerellaceae</taxon>
        <taxon>Parabacteroides</taxon>
    </lineage>
</organism>
<sequence length="482" mass="54207">MRDIRKLLFITGVATVTPVIIQARDKLPNIVIFFMDDMGYGDLTITGASGYNTPTIDRLASEGMFFTHFYAAQPISSASRAGLITGCYPNRVGISGALMPQGRIGVAPNEETLPEILKTRGYSCGMVGKWHLGHLYPFLPLQQGFDEYLGLPYSNDMWPVDYDGNRVTPASNLPNKLRHPALPLIDGNEKIRELWTLDDQAELTTLYTERAIQFIKKNREQPFFLYFAHSMPHVPLAVSNKFKGKSKQGLYGDVMLEVDWSVQQVLETIEELNLDENTLIIFTSDNGPWFSFGNHAGSTGGLREAKATTFEGGQRVPCIMRWKGVIPRGTVCNQLASTIDILPTLASLTGAELPKKKIDGVNIEKLLYSMNVESPRKYLLYYYGENNLEAIRNDRFKLVFPHEHATYLEAGVDGYPGKIGREHIDLSLYDLRRDPGERYDVKDQYPEVIRLLQSIAEEARLDLGDDLTGQIGLNRREVGYIK</sequence>
<dbReference type="PANTHER" id="PTHR42693:SF53">
    <property type="entry name" value="ENDO-4-O-SULFATASE"/>
    <property type="match status" value="1"/>
</dbReference>
<evidence type="ECO:0000313" key="6">
    <source>
        <dbReference type="Proteomes" id="UP000501982"/>
    </source>
</evidence>
<feature type="domain" description="Sulfatase N-terminal" evidence="4">
    <location>
        <begin position="28"/>
        <end position="351"/>
    </location>
</feature>
<dbReference type="GO" id="GO:0004065">
    <property type="term" value="F:arylsulfatase activity"/>
    <property type="evidence" value="ECO:0007669"/>
    <property type="project" value="TreeGrafter"/>
</dbReference>
<name>A0A7L5ECJ5_PARDI</name>
<comment type="similarity">
    <text evidence="1">Belongs to the sulfatase family.</text>
</comment>
<dbReference type="RefSeq" id="WP_036616062.1">
    <property type="nucleotide sequence ID" value="NZ_CAJSZN010000003.1"/>
</dbReference>
<dbReference type="EMBL" id="CP051672">
    <property type="protein sequence ID" value="QJE28971.1"/>
    <property type="molecule type" value="Genomic_DNA"/>
</dbReference>
<feature type="modified residue" description="3-oxoalanine (Ser)" evidence="3">
    <location>
        <position position="76"/>
    </location>
</feature>
<dbReference type="InterPro" id="IPR017850">
    <property type="entry name" value="Alkaline_phosphatase_core_sf"/>
</dbReference>
<proteinExistence type="inferred from homology"/>
<reference evidence="5 6" key="1">
    <citation type="submission" date="2020-04" db="EMBL/GenBank/DDBJ databases">
        <title>Complete Genomes and Methylome analysis of CBBP consortium that reverse antibiotic-induced susceptibility to vancomycin-resistant Enterococcus faecium infection.</title>
        <authorList>
            <person name="Fomenkov A."/>
            <person name="Zhang Z."/>
            <person name="Pamer E."/>
            <person name="Roberts R.J."/>
        </authorList>
    </citation>
    <scope>NUCLEOTIDE SEQUENCE [LARGE SCALE GENOMIC DNA]</scope>
    <source>
        <strain evidence="6">CBBP</strain>
    </source>
</reference>
<dbReference type="PANTHER" id="PTHR42693">
    <property type="entry name" value="ARYLSULFATASE FAMILY MEMBER"/>
    <property type="match status" value="1"/>
</dbReference>
<comment type="PTM">
    <text evidence="3">The conversion to 3-oxoalanine (also known as C-formylglycine, FGly), of a serine or cysteine residue in prokaryotes and of a cysteine residue in eukaryotes, is critical for catalytic activity.</text>
</comment>